<dbReference type="HAMAP" id="MF_00528">
    <property type="entry name" value="Maf"/>
    <property type="match status" value="1"/>
</dbReference>
<proteinExistence type="inferred from homology"/>
<keyword evidence="3" id="KW-0546">Nucleotide metabolism</keyword>
<evidence type="ECO:0000313" key="5">
    <source>
        <dbReference type="Proteomes" id="UP000018769"/>
    </source>
</evidence>
<keyword evidence="5" id="KW-1185">Reference proteome</keyword>
<accession>V6DHH0</accession>
<reference evidence="4 5" key="1">
    <citation type="journal article" date="2015" name="Biol. Direct">
        <title>Babela massiliensis, a representative of a widespread bacterial phylum with unusual adaptations to parasitism in amoebae.</title>
        <authorList>
            <person name="Pagnier I."/>
            <person name="Yutin N."/>
            <person name="Croce O."/>
            <person name="Makarova K.S."/>
            <person name="Wolf Y.I."/>
            <person name="Benamar S."/>
            <person name="Raoult D."/>
            <person name="Koonin E.V."/>
            <person name="La Scola B."/>
        </authorList>
    </citation>
    <scope>NUCLEOTIDE SEQUENCE [LARGE SCALE GENOMIC DNA]</scope>
    <source>
        <strain evidence="5">BABL1</strain>
    </source>
</reference>
<name>V6DHH0_9BACT</name>
<evidence type="ECO:0000256" key="3">
    <source>
        <dbReference type="HAMAP-Rule" id="MF_00528"/>
    </source>
</evidence>
<comment type="cofactor">
    <cofactor evidence="1 3">
        <name>a divalent metal cation</name>
        <dbReference type="ChEBI" id="CHEBI:60240"/>
    </cofactor>
</comment>
<dbReference type="EC" id="3.6.1.9" evidence="3"/>
<dbReference type="PANTHER" id="PTHR43213:SF5">
    <property type="entry name" value="BIFUNCTIONAL DTTP_UTP PYROPHOSPHATASE_METHYLTRANSFERASE PROTEIN-RELATED"/>
    <property type="match status" value="1"/>
</dbReference>
<dbReference type="SUPFAM" id="SSF52972">
    <property type="entry name" value="ITPase-like"/>
    <property type="match status" value="1"/>
</dbReference>
<dbReference type="GO" id="GO:0009117">
    <property type="term" value="P:nucleotide metabolic process"/>
    <property type="evidence" value="ECO:0007669"/>
    <property type="project" value="UniProtKB-KW"/>
</dbReference>
<dbReference type="GO" id="GO:0005737">
    <property type="term" value="C:cytoplasm"/>
    <property type="evidence" value="ECO:0007669"/>
    <property type="project" value="UniProtKB-SubCell"/>
</dbReference>
<keyword evidence="2 3" id="KW-0378">Hydrolase</keyword>
<dbReference type="KEGG" id="dpb:BABL1_gene_748"/>
<dbReference type="PIRSF" id="PIRSF006305">
    <property type="entry name" value="Maf"/>
    <property type="match status" value="1"/>
</dbReference>
<keyword evidence="3" id="KW-0963">Cytoplasm</keyword>
<protein>
    <recommendedName>
        <fullName evidence="3">Nucleoside triphosphate pyrophosphatase</fullName>
        <ecNumber evidence="3">3.6.1.9</ecNumber>
    </recommendedName>
    <alternativeName>
        <fullName evidence="3">Nucleotide pyrophosphatase</fullName>
        <shortName evidence="3">Nucleotide PPase</shortName>
    </alternativeName>
</protein>
<gene>
    <name evidence="4" type="primary">yhdE</name>
    <name evidence="4" type="ORF">BABL1_gene_748</name>
</gene>
<dbReference type="AlphaFoldDB" id="V6DHH0"/>
<dbReference type="PANTHER" id="PTHR43213">
    <property type="entry name" value="BIFUNCTIONAL DTTP/UTP PYROPHOSPHATASE/METHYLTRANSFERASE PROTEIN-RELATED"/>
    <property type="match status" value="1"/>
</dbReference>
<comment type="caution">
    <text evidence="3">Lacks conserved residue(s) required for the propagation of feature annotation.</text>
</comment>
<evidence type="ECO:0000256" key="2">
    <source>
        <dbReference type="ARBA" id="ARBA00022801"/>
    </source>
</evidence>
<comment type="subcellular location">
    <subcellularLocation>
        <location evidence="3">Cytoplasm</location>
    </subcellularLocation>
</comment>
<evidence type="ECO:0000256" key="1">
    <source>
        <dbReference type="ARBA" id="ARBA00001968"/>
    </source>
</evidence>
<dbReference type="InterPro" id="IPR029001">
    <property type="entry name" value="ITPase-like_fam"/>
</dbReference>
<evidence type="ECO:0000313" key="4">
    <source>
        <dbReference type="EMBL" id="CDK31037.1"/>
    </source>
</evidence>
<dbReference type="eggNOG" id="COG0424">
    <property type="taxonomic scope" value="Bacteria"/>
</dbReference>
<dbReference type="Gene3D" id="3.90.950.10">
    <property type="match status" value="1"/>
</dbReference>
<dbReference type="EMBL" id="HG793133">
    <property type="protein sequence ID" value="CDK31037.1"/>
    <property type="molecule type" value="Genomic_DNA"/>
</dbReference>
<comment type="catalytic activity">
    <reaction evidence="3">
        <text>a 2'-deoxyribonucleoside 5'-triphosphate + H2O = a 2'-deoxyribonucleoside 5'-phosphate + diphosphate + H(+)</text>
        <dbReference type="Rhea" id="RHEA:44644"/>
        <dbReference type="ChEBI" id="CHEBI:15377"/>
        <dbReference type="ChEBI" id="CHEBI:15378"/>
        <dbReference type="ChEBI" id="CHEBI:33019"/>
        <dbReference type="ChEBI" id="CHEBI:61560"/>
        <dbReference type="ChEBI" id="CHEBI:65317"/>
        <dbReference type="EC" id="3.6.1.9"/>
    </reaction>
</comment>
<comment type="function">
    <text evidence="3">Nucleoside triphosphate pyrophosphatase. May have a dual role in cell division arrest and in preventing the incorporation of modified nucleotides into cellular nucleic acids.</text>
</comment>
<comment type="similarity">
    <text evidence="3">Belongs to the Maf family.</text>
</comment>
<dbReference type="Proteomes" id="UP000018769">
    <property type="component" value="Chromosome I"/>
</dbReference>
<comment type="catalytic activity">
    <reaction evidence="3">
        <text>a ribonucleoside 5'-triphosphate + H2O = a ribonucleoside 5'-phosphate + diphosphate + H(+)</text>
        <dbReference type="Rhea" id="RHEA:23996"/>
        <dbReference type="ChEBI" id="CHEBI:15377"/>
        <dbReference type="ChEBI" id="CHEBI:15378"/>
        <dbReference type="ChEBI" id="CHEBI:33019"/>
        <dbReference type="ChEBI" id="CHEBI:58043"/>
        <dbReference type="ChEBI" id="CHEBI:61557"/>
        <dbReference type="EC" id="3.6.1.9"/>
    </reaction>
</comment>
<organism evidence="4 5">
    <name type="scientific">Candidatus Babela massiliensis</name>
    <dbReference type="NCBI Taxonomy" id="673862"/>
    <lineage>
        <taxon>Bacteria</taxon>
        <taxon>Candidatus Babelota</taxon>
        <taxon>Candidatus Babeliae</taxon>
        <taxon>Candidatus Babeliales</taxon>
        <taxon>Candidatus Babeliaceae</taxon>
        <taxon>Candidatus Babela</taxon>
    </lineage>
</organism>
<dbReference type="Pfam" id="PF02545">
    <property type="entry name" value="Maf"/>
    <property type="match status" value="1"/>
</dbReference>
<dbReference type="InterPro" id="IPR003697">
    <property type="entry name" value="Maf-like"/>
</dbReference>
<dbReference type="GO" id="GO:0047429">
    <property type="term" value="F:nucleoside triphosphate diphosphatase activity"/>
    <property type="evidence" value="ECO:0007669"/>
    <property type="project" value="UniProtKB-EC"/>
</dbReference>
<feature type="active site" description="Proton acceptor" evidence="3">
    <location>
        <position position="87"/>
    </location>
</feature>
<sequence length="214" mass="24497">MAILTSNRIFMLSKNKIYLASKSISRQDLLKESHISFTVLDYDIQELEINPNISLEENVKKIALSKIEQVSFESGYEGEIRFVLTADTLGQDRNKTFLGKPKDYDHAVSMLKNTHQQINICTTAFCVDKRIYTTNQWVVLKREIRSISSEYIFHVPDQYIDFYIKNSNALKASGAITIEGIGMQFLKYINGSYSAVLGLPLFQLREVLESLGFF</sequence>
<dbReference type="HOGENOM" id="CLU_040416_2_1_7"/>